<evidence type="ECO:0000313" key="8">
    <source>
        <dbReference type="Proteomes" id="UP000286997"/>
    </source>
</evidence>
<organism evidence="7 8">
    <name type="scientific">Methylobacterium oryzihabitans</name>
    <dbReference type="NCBI Taxonomy" id="2499852"/>
    <lineage>
        <taxon>Bacteria</taxon>
        <taxon>Pseudomonadati</taxon>
        <taxon>Pseudomonadota</taxon>
        <taxon>Alphaproteobacteria</taxon>
        <taxon>Hyphomicrobiales</taxon>
        <taxon>Methylobacteriaceae</taxon>
        <taxon>Methylobacterium</taxon>
    </lineage>
</organism>
<dbReference type="InterPro" id="IPR056413">
    <property type="entry name" value="TPR_CcmH_CycH"/>
</dbReference>
<evidence type="ECO:0000259" key="6">
    <source>
        <dbReference type="Pfam" id="PF23914"/>
    </source>
</evidence>
<dbReference type="PANTHER" id="PTHR47870">
    <property type="entry name" value="CYTOCHROME C-TYPE BIOGENESIS PROTEIN CCMH"/>
    <property type="match status" value="1"/>
</dbReference>
<dbReference type="RefSeq" id="WP_127734117.1">
    <property type="nucleotide sequence ID" value="NZ_SACP01000054.1"/>
</dbReference>
<evidence type="ECO:0000256" key="2">
    <source>
        <dbReference type="ARBA" id="ARBA00022748"/>
    </source>
</evidence>
<keyword evidence="2" id="KW-0201">Cytochrome c-type biogenesis</keyword>
<feature type="region of interest" description="Disordered" evidence="5">
    <location>
        <begin position="1"/>
        <end position="23"/>
    </location>
</feature>
<dbReference type="Pfam" id="PF23914">
    <property type="entry name" value="TPR_CcmH_CycH"/>
    <property type="match status" value="1"/>
</dbReference>
<dbReference type="InterPro" id="IPR051263">
    <property type="entry name" value="C-type_cytochrome_biogenesis"/>
</dbReference>
<sequence>AARGLLRASGGGAGDAPAGGEPTLRHRRAASAFALSTVPLLALLVYGLFGSPDLPGQPQAARVAAARGEAGDLAGAVARIEAHLARSPDDGRGWEVLAPVYLRVGRTDDAVKAYEAALRLLGDNAVRLSDYGEAVVTAGDGVVSDKARAAFEKALGLDPKAVKARFYLARAAEQDGDRTLARTRYAEIEASSPPDAPWLPAVRNSLARLDGRTPPAGPPGLSEEQASAVRGMVEGLDRRLAGQGGSPEEWGRLVRAYAVMGDRPRAQDALARARAALGPDPARLAPVEDVAREAGLVP</sequence>
<keyword evidence="3 4" id="KW-0802">TPR repeat</keyword>
<keyword evidence="8" id="KW-1185">Reference proteome</keyword>
<dbReference type="PANTHER" id="PTHR47870:SF1">
    <property type="entry name" value="CYTOCHROME C-TYPE BIOGENESIS PROTEIN CCMH"/>
    <property type="match status" value="1"/>
</dbReference>
<gene>
    <name evidence="7" type="ORF">EOE48_27750</name>
</gene>
<dbReference type="Proteomes" id="UP000286997">
    <property type="component" value="Unassembled WGS sequence"/>
</dbReference>
<dbReference type="PROSITE" id="PS50005">
    <property type="entry name" value="TPR"/>
    <property type="match status" value="1"/>
</dbReference>
<dbReference type="Gene3D" id="1.25.40.10">
    <property type="entry name" value="Tetratricopeptide repeat domain"/>
    <property type="match status" value="1"/>
</dbReference>
<evidence type="ECO:0000256" key="4">
    <source>
        <dbReference type="PROSITE-ProRule" id="PRU00339"/>
    </source>
</evidence>
<dbReference type="GO" id="GO:0017004">
    <property type="term" value="P:cytochrome complex assembly"/>
    <property type="evidence" value="ECO:0007669"/>
    <property type="project" value="UniProtKB-KW"/>
</dbReference>
<protein>
    <submittedName>
        <fullName evidence="7">Tetratricopeptide repeat protein</fullName>
    </submittedName>
</protein>
<feature type="repeat" description="TPR" evidence="4">
    <location>
        <begin position="91"/>
        <end position="124"/>
    </location>
</feature>
<dbReference type="OrthoDB" id="9815847at2"/>
<dbReference type="InterPro" id="IPR019734">
    <property type="entry name" value="TPR_rpt"/>
</dbReference>
<keyword evidence="1" id="KW-0677">Repeat</keyword>
<reference evidence="7 8" key="1">
    <citation type="submission" date="2019-01" db="EMBL/GenBank/DDBJ databases">
        <authorList>
            <person name="Chen W.-M."/>
        </authorList>
    </citation>
    <scope>NUCLEOTIDE SEQUENCE [LARGE SCALE GENOMIC DNA]</scope>
    <source>
        <strain evidence="7 8">TER-1</strain>
    </source>
</reference>
<evidence type="ECO:0000313" key="7">
    <source>
        <dbReference type="EMBL" id="RVU12538.1"/>
    </source>
</evidence>
<evidence type="ECO:0000256" key="5">
    <source>
        <dbReference type="SAM" id="MobiDB-lite"/>
    </source>
</evidence>
<dbReference type="AlphaFoldDB" id="A0A3S2V2G2"/>
<dbReference type="SUPFAM" id="SSF48452">
    <property type="entry name" value="TPR-like"/>
    <property type="match status" value="1"/>
</dbReference>
<comment type="caution">
    <text evidence="7">The sequence shown here is derived from an EMBL/GenBank/DDBJ whole genome shotgun (WGS) entry which is preliminary data.</text>
</comment>
<evidence type="ECO:0000256" key="1">
    <source>
        <dbReference type="ARBA" id="ARBA00022737"/>
    </source>
</evidence>
<name>A0A3S2V2G2_9HYPH</name>
<dbReference type="InterPro" id="IPR011990">
    <property type="entry name" value="TPR-like_helical_dom_sf"/>
</dbReference>
<feature type="non-terminal residue" evidence="7">
    <location>
        <position position="1"/>
    </location>
</feature>
<proteinExistence type="predicted"/>
<evidence type="ECO:0000256" key="3">
    <source>
        <dbReference type="ARBA" id="ARBA00022803"/>
    </source>
</evidence>
<dbReference type="EMBL" id="SACP01000054">
    <property type="protein sequence ID" value="RVU12538.1"/>
    <property type="molecule type" value="Genomic_DNA"/>
</dbReference>
<accession>A0A3S2V2G2</accession>
<feature type="domain" description="Cytochrome c-type biogenesis protein H TPR" evidence="6">
    <location>
        <begin position="82"/>
        <end position="197"/>
    </location>
</feature>